<comment type="caution">
    <text evidence="3">The sequence shown here is derived from an EMBL/GenBank/DDBJ whole genome shotgun (WGS) entry which is preliminary data.</text>
</comment>
<name>A0ABS1CNV0_9GAMM</name>
<accession>A0ABS1CNV0</accession>
<evidence type="ECO:0000313" key="3">
    <source>
        <dbReference type="EMBL" id="MBK1633619.1"/>
    </source>
</evidence>
<evidence type="ECO:0000256" key="1">
    <source>
        <dbReference type="SAM" id="MobiDB-lite"/>
    </source>
</evidence>
<evidence type="ECO:0000313" key="4">
    <source>
        <dbReference type="Proteomes" id="UP000748752"/>
    </source>
</evidence>
<organism evidence="3 4">
    <name type="scientific">Thiohalocapsa halophila</name>
    <dbReference type="NCBI Taxonomy" id="69359"/>
    <lineage>
        <taxon>Bacteria</taxon>
        <taxon>Pseudomonadati</taxon>
        <taxon>Pseudomonadota</taxon>
        <taxon>Gammaproteobacteria</taxon>
        <taxon>Chromatiales</taxon>
        <taxon>Chromatiaceae</taxon>
        <taxon>Thiohalocapsa</taxon>
    </lineage>
</organism>
<feature type="region of interest" description="Disordered" evidence="1">
    <location>
        <begin position="118"/>
        <end position="143"/>
    </location>
</feature>
<dbReference type="InterPro" id="IPR036034">
    <property type="entry name" value="PDZ_sf"/>
</dbReference>
<reference evidence="3 4" key="1">
    <citation type="journal article" date="2020" name="Microorganisms">
        <title>Osmotic Adaptation and Compatible Solute Biosynthesis of Phototrophic Bacteria as Revealed from Genome Analyses.</title>
        <authorList>
            <person name="Imhoff J.F."/>
            <person name="Rahn T."/>
            <person name="Kunzel S."/>
            <person name="Keller A."/>
            <person name="Neulinger S.C."/>
        </authorList>
    </citation>
    <scope>NUCLEOTIDE SEQUENCE [LARGE SCALE GENOMIC DNA]</scope>
    <source>
        <strain evidence="3 4">DSM 6210</strain>
    </source>
</reference>
<dbReference type="RefSeq" id="WP_200242521.1">
    <property type="nucleotide sequence ID" value="NZ_NRRV01000099.1"/>
</dbReference>
<feature type="compositionally biased region" description="Acidic residues" evidence="1">
    <location>
        <begin position="60"/>
        <end position="72"/>
    </location>
</feature>
<proteinExistence type="predicted"/>
<dbReference type="SUPFAM" id="SSF50156">
    <property type="entry name" value="PDZ domain-like"/>
    <property type="match status" value="1"/>
</dbReference>
<dbReference type="EMBL" id="NRRV01000099">
    <property type="protein sequence ID" value="MBK1633619.1"/>
    <property type="molecule type" value="Genomic_DNA"/>
</dbReference>
<keyword evidence="4" id="KW-1185">Reference proteome</keyword>
<dbReference type="InterPro" id="IPR041489">
    <property type="entry name" value="PDZ_6"/>
</dbReference>
<feature type="domain" description="PDZ" evidence="2">
    <location>
        <begin position="227"/>
        <end position="280"/>
    </location>
</feature>
<protein>
    <recommendedName>
        <fullName evidence="2">PDZ domain-containing protein</fullName>
    </recommendedName>
</protein>
<sequence length="307" mass="33316">MQQRTQLILTATATFFAGLLTGATVLSDVLREAPPEPVSAPAAAPEPAPPPLDVAAVSEPEPEVEPEPEAEPAAEPQPPAVSPEVTDELAARIQELTDGWGRMQAELAELRQRIALVEQREPEPESDEAEQIQRRRPASPAEQRDALLRAGVTPDVADDLVWQRSQLSLARLELRDEAARDGWLGSARYREELRRINEQRVPIEDEIGVDAYDRYLYETGQSNRVAVDSVIPGSAGEESGLQPGDVIERYGDAQVLDFQDLREATSAGARGELVPVAVRRGGEVLEVWLPRGPIGIGLDAARVEPGG</sequence>
<evidence type="ECO:0000259" key="2">
    <source>
        <dbReference type="Pfam" id="PF17820"/>
    </source>
</evidence>
<dbReference type="Gene3D" id="2.30.42.10">
    <property type="match status" value="1"/>
</dbReference>
<dbReference type="Proteomes" id="UP000748752">
    <property type="component" value="Unassembled WGS sequence"/>
</dbReference>
<gene>
    <name evidence="3" type="ORF">CKO31_23310</name>
</gene>
<dbReference type="Pfam" id="PF17820">
    <property type="entry name" value="PDZ_6"/>
    <property type="match status" value="1"/>
</dbReference>
<feature type="region of interest" description="Disordered" evidence="1">
    <location>
        <begin position="33"/>
        <end position="94"/>
    </location>
</feature>